<organism evidence="1 2">
    <name type="scientific">Avena sativa</name>
    <name type="common">Oat</name>
    <dbReference type="NCBI Taxonomy" id="4498"/>
    <lineage>
        <taxon>Eukaryota</taxon>
        <taxon>Viridiplantae</taxon>
        <taxon>Streptophyta</taxon>
        <taxon>Embryophyta</taxon>
        <taxon>Tracheophyta</taxon>
        <taxon>Spermatophyta</taxon>
        <taxon>Magnoliopsida</taxon>
        <taxon>Liliopsida</taxon>
        <taxon>Poales</taxon>
        <taxon>Poaceae</taxon>
        <taxon>BOP clade</taxon>
        <taxon>Pooideae</taxon>
        <taxon>Poodae</taxon>
        <taxon>Poeae</taxon>
        <taxon>Poeae Chloroplast Group 1 (Aveneae type)</taxon>
        <taxon>Aveninae</taxon>
        <taxon>Avena</taxon>
    </lineage>
</organism>
<sequence length="653" mass="72566">MKAMKSPLRKFRGLSLPHHHKERKGQRPPPAKLDELVDAAQEMEEMRNCYDSLLSAAAATTNSVYEFAEAMEEMGTCLLEKTAIDYDDDDSGRVLMMLGKAQFELQKFVDSYRTNIITTITNPSESLLKELQVVEEMKDQCDQKREAYETVRAAYREKGRSRHSKVETFSPEQLQASFLEYQEDAALFIFRLKSLKQGQFLSILTQAARHHAAQLSFFRRGLKYLEALEPHVKAVAEKQHIDYHFSGLDDDTDNDDYSSYHDNHSEGSELSFDYGVNFPASRSSMDLDQSNVASPSKPQKEHEQEYAEQKETDFASPRVKPELGTQSAPIFAENVLDPSARLRKLISPMFSSPLQARTNYSYKLPTPADDKNSNSAGTNRSPHPDKPESKSHMGANLWHSSPLVKDFKPSSLYSGTVKKPSSTEGMSSPLVYSYSTSDSKKMKRESFSGPIPSKAGLNKPSFSAAGHRASINYPPRVMSTKSHGPGWQSSVAPKVPRITSLPTTSPRISELHELPRPPPSVDAVRPGLVGYSGPLVSRRQMPNVPTRASPPSNTASPLPRPPAAMTRSYSIPSNSQRTPILTVNKLLESRHSRESSEVSSPPLTPISLADVSRKSTAETTIDNRIIKGKYQLLIMCSVTNLSVNIDCISKSPP</sequence>
<evidence type="ECO:0000313" key="2">
    <source>
        <dbReference type="Proteomes" id="UP001732700"/>
    </source>
</evidence>
<reference evidence="1" key="1">
    <citation type="submission" date="2021-05" db="EMBL/GenBank/DDBJ databases">
        <authorList>
            <person name="Scholz U."/>
            <person name="Mascher M."/>
            <person name="Fiebig A."/>
        </authorList>
    </citation>
    <scope>NUCLEOTIDE SEQUENCE [LARGE SCALE GENOMIC DNA]</scope>
</reference>
<keyword evidence="2" id="KW-1185">Reference proteome</keyword>
<protein>
    <submittedName>
        <fullName evidence="1">Uncharacterized protein</fullName>
    </submittedName>
</protein>
<dbReference type="EnsemblPlants" id="AVESA.00010b.r2.2CG0297690.2">
    <property type="protein sequence ID" value="AVESA.00010b.r2.2CG0297690.2.CDS"/>
    <property type="gene ID" value="AVESA.00010b.r2.2CG0297690"/>
</dbReference>
<evidence type="ECO:0000313" key="1">
    <source>
        <dbReference type="EnsemblPlants" id="AVESA.00010b.r2.2CG0297690.2.CDS"/>
    </source>
</evidence>
<proteinExistence type="predicted"/>
<accession>A0ACD5UP41</accession>
<dbReference type="Proteomes" id="UP001732700">
    <property type="component" value="Chromosome 2C"/>
</dbReference>
<reference evidence="1" key="2">
    <citation type="submission" date="2025-09" db="UniProtKB">
        <authorList>
            <consortium name="EnsemblPlants"/>
        </authorList>
    </citation>
    <scope>IDENTIFICATION</scope>
</reference>
<name>A0ACD5UP41_AVESA</name>